<accession>A0A9X2FSL1</accession>
<dbReference type="Proteomes" id="UP001139477">
    <property type="component" value="Unassembled WGS sequence"/>
</dbReference>
<dbReference type="EMBL" id="JAMYXC010000238">
    <property type="protein sequence ID" value="MCP1169895.1"/>
    <property type="molecule type" value="Genomic_DNA"/>
</dbReference>
<dbReference type="PRINTS" id="PR00111">
    <property type="entry name" value="ABHYDROLASE"/>
</dbReference>
<dbReference type="Gene3D" id="3.40.50.1820">
    <property type="entry name" value="alpha/beta hydrolase"/>
    <property type="match status" value="1"/>
</dbReference>
<dbReference type="InterPro" id="IPR000639">
    <property type="entry name" value="Epox_hydrolase-like"/>
</dbReference>
<evidence type="ECO:0000313" key="3">
    <source>
        <dbReference type="EMBL" id="MCP1169895.1"/>
    </source>
</evidence>
<dbReference type="Pfam" id="PF00561">
    <property type="entry name" value="Abhydrolase_1"/>
    <property type="match status" value="1"/>
</dbReference>
<comment type="caution">
    <text evidence="3">The sequence shown here is derived from an EMBL/GenBank/DDBJ whole genome shotgun (WGS) entry which is preliminary data.</text>
</comment>
<protein>
    <submittedName>
        <fullName evidence="3">Alpha/beta hydrolase</fullName>
    </submittedName>
</protein>
<dbReference type="InterPro" id="IPR000073">
    <property type="entry name" value="AB_hydrolase_1"/>
</dbReference>
<dbReference type="AlphaFoldDB" id="A0A9X2FSL1"/>
<name>A0A9X2FSL1_9RHOB</name>
<organism evidence="3 4">
    <name type="scientific">Limimaricola litoreus</name>
    <dbReference type="NCBI Taxonomy" id="2955316"/>
    <lineage>
        <taxon>Bacteria</taxon>
        <taxon>Pseudomonadati</taxon>
        <taxon>Pseudomonadota</taxon>
        <taxon>Alphaproteobacteria</taxon>
        <taxon>Rhodobacterales</taxon>
        <taxon>Paracoccaceae</taxon>
        <taxon>Limimaricola</taxon>
    </lineage>
</organism>
<sequence>RALAGLAIAALAVSAYANHRAACRAERENPPLGRFLEIDGVRLHYVERGSGPVLVLLHGNGSMIQDFESSGLVARAARTHRVIVFDRPGYGHSDRPRSRVWTDVAQADLLHKALRRLGVSRATVLGHSWGCAVAVALARRDPPMVGALLLAAGFYYPRPRLDVVAMAAPAVPLLGDALRYAVSPLLARLLWPGLVRQIFSPAPVPAAFRAFPREMAVRPSQLRASAAESALMILQAAAHGGYGDLRMPVAILTGTGDRVVDPATQSVRLHREIPQSHLECLPGIGHMIHHNAPDAVMAAIDRLEGRAP</sequence>
<keyword evidence="4" id="KW-1185">Reference proteome</keyword>
<dbReference type="PANTHER" id="PTHR43689">
    <property type="entry name" value="HYDROLASE"/>
    <property type="match status" value="1"/>
</dbReference>
<dbReference type="PANTHER" id="PTHR43689:SF8">
    <property type="entry name" value="ALPHA_BETA-HYDROLASES SUPERFAMILY PROTEIN"/>
    <property type="match status" value="1"/>
</dbReference>
<feature type="non-terminal residue" evidence="3">
    <location>
        <position position="1"/>
    </location>
</feature>
<feature type="domain" description="AB hydrolase-1" evidence="2">
    <location>
        <begin position="52"/>
        <end position="292"/>
    </location>
</feature>
<dbReference type="GO" id="GO:0016787">
    <property type="term" value="F:hydrolase activity"/>
    <property type="evidence" value="ECO:0007669"/>
    <property type="project" value="UniProtKB-KW"/>
</dbReference>
<dbReference type="SUPFAM" id="SSF53474">
    <property type="entry name" value="alpha/beta-Hydrolases"/>
    <property type="match status" value="1"/>
</dbReference>
<keyword evidence="1" id="KW-0732">Signal</keyword>
<evidence type="ECO:0000313" key="4">
    <source>
        <dbReference type="Proteomes" id="UP001139477"/>
    </source>
</evidence>
<dbReference type="PRINTS" id="PR00412">
    <property type="entry name" value="EPOXHYDRLASE"/>
</dbReference>
<gene>
    <name evidence="3" type="ORF">NHG85_15400</name>
</gene>
<dbReference type="InterPro" id="IPR029058">
    <property type="entry name" value="AB_hydrolase_fold"/>
</dbReference>
<feature type="signal peptide" evidence="1">
    <location>
        <begin position="1"/>
        <end position="17"/>
    </location>
</feature>
<proteinExistence type="predicted"/>
<evidence type="ECO:0000259" key="2">
    <source>
        <dbReference type="Pfam" id="PF00561"/>
    </source>
</evidence>
<dbReference type="RefSeq" id="WP_253333925.1">
    <property type="nucleotide sequence ID" value="NZ_JAMYXC010000238.1"/>
</dbReference>
<feature type="chain" id="PRO_5040911747" evidence="1">
    <location>
        <begin position="18"/>
        <end position="308"/>
    </location>
</feature>
<keyword evidence="3" id="KW-0378">Hydrolase</keyword>
<reference evidence="3" key="1">
    <citation type="submission" date="2022-06" db="EMBL/GenBank/DDBJ databases">
        <title>Limimaricola sediminis sp. nov., isolated from an intertidal sediment.</title>
        <authorList>
            <person name="Shao X."/>
        </authorList>
    </citation>
    <scope>NUCLEOTIDE SEQUENCE</scope>
    <source>
        <strain evidence="3">ASW11-118</strain>
    </source>
</reference>
<evidence type="ECO:0000256" key="1">
    <source>
        <dbReference type="SAM" id="SignalP"/>
    </source>
</evidence>